<evidence type="ECO:0000259" key="2">
    <source>
        <dbReference type="Pfam" id="PF13354"/>
    </source>
</evidence>
<dbReference type="InterPro" id="IPR012338">
    <property type="entry name" value="Beta-lactam/transpept-like"/>
</dbReference>
<dbReference type="SUPFAM" id="SSF56601">
    <property type="entry name" value="beta-lactamase/transpeptidase-like"/>
    <property type="match status" value="1"/>
</dbReference>
<dbReference type="GO" id="GO:0030655">
    <property type="term" value="P:beta-lactam antibiotic catabolic process"/>
    <property type="evidence" value="ECO:0007669"/>
    <property type="project" value="InterPro"/>
</dbReference>
<dbReference type="Gene3D" id="3.40.710.10">
    <property type="entry name" value="DD-peptidase/beta-lactamase superfamily"/>
    <property type="match status" value="1"/>
</dbReference>
<protein>
    <recommendedName>
        <fullName evidence="2">Beta-lactamase class A catalytic domain-containing protein</fullName>
    </recommendedName>
</protein>
<dbReference type="GO" id="GO:0008800">
    <property type="term" value="F:beta-lactamase activity"/>
    <property type="evidence" value="ECO:0007669"/>
    <property type="project" value="InterPro"/>
</dbReference>
<keyword evidence="1" id="KW-0732">Signal</keyword>
<keyword evidence="4" id="KW-1185">Reference proteome</keyword>
<feature type="signal peptide" evidence="1">
    <location>
        <begin position="1"/>
        <end position="20"/>
    </location>
</feature>
<evidence type="ECO:0000256" key="1">
    <source>
        <dbReference type="SAM" id="SignalP"/>
    </source>
</evidence>
<dbReference type="InterPro" id="IPR000871">
    <property type="entry name" value="Beta-lactam_class-A"/>
</dbReference>
<dbReference type="AlphaFoldDB" id="A0A5A5T6H0"/>
<proteinExistence type="predicted"/>
<organism evidence="3 4">
    <name type="scientific">Dictyobacter arantiisoli</name>
    <dbReference type="NCBI Taxonomy" id="2014874"/>
    <lineage>
        <taxon>Bacteria</taxon>
        <taxon>Bacillati</taxon>
        <taxon>Chloroflexota</taxon>
        <taxon>Ktedonobacteria</taxon>
        <taxon>Ktedonobacterales</taxon>
        <taxon>Dictyobacteraceae</taxon>
        <taxon>Dictyobacter</taxon>
    </lineage>
</organism>
<gene>
    <name evidence="3" type="ORF">KDI_03400</name>
</gene>
<comment type="caution">
    <text evidence="3">The sequence shown here is derived from an EMBL/GenBank/DDBJ whole genome shotgun (WGS) entry which is preliminary data.</text>
</comment>
<dbReference type="Pfam" id="PF13354">
    <property type="entry name" value="Beta-lactamase2"/>
    <property type="match status" value="1"/>
</dbReference>
<accession>A0A5A5T6H0</accession>
<feature type="chain" id="PRO_5022840473" description="Beta-lactamase class A catalytic domain-containing protein" evidence="1">
    <location>
        <begin position="21"/>
        <end position="267"/>
    </location>
</feature>
<dbReference type="InterPro" id="IPR045155">
    <property type="entry name" value="Beta-lactam_cat"/>
</dbReference>
<dbReference type="Proteomes" id="UP000322530">
    <property type="component" value="Unassembled WGS sequence"/>
</dbReference>
<dbReference type="PANTHER" id="PTHR35333:SF3">
    <property type="entry name" value="BETA-LACTAMASE-TYPE TRANSPEPTIDASE FOLD CONTAINING PROTEIN"/>
    <property type="match status" value="1"/>
</dbReference>
<name>A0A5A5T6H0_9CHLR</name>
<feature type="domain" description="Beta-lactamase class A catalytic" evidence="2">
    <location>
        <begin position="104"/>
        <end position="241"/>
    </location>
</feature>
<dbReference type="GO" id="GO:0046677">
    <property type="term" value="P:response to antibiotic"/>
    <property type="evidence" value="ECO:0007669"/>
    <property type="project" value="InterPro"/>
</dbReference>
<dbReference type="EMBL" id="BIXY01000003">
    <property type="protein sequence ID" value="GCF06776.1"/>
    <property type="molecule type" value="Genomic_DNA"/>
</dbReference>
<evidence type="ECO:0000313" key="4">
    <source>
        <dbReference type="Proteomes" id="UP000322530"/>
    </source>
</evidence>
<dbReference type="PANTHER" id="PTHR35333">
    <property type="entry name" value="BETA-LACTAMASE"/>
    <property type="match status" value="1"/>
</dbReference>
<evidence type="ECO:0000313" key="3">
    <source>
        <dbReference type="EMBL" id="GCF06776.1"/>
    </source>
</evidence>
<reference evidence="3 4" key="1">
    <citation type="submission" date="2019-01" db="EMBL/GenBank/DDBJ databases">
        <title>Draft genome sequence of Dictyobacter sp. Uno17.</title>
        <authorList>
            <person name="Wang C.M."/>
            <person name="Zheng Y."/>
            <person name="Sakai Y."/>
            <person name="Abe K."/>
            <person name="Yokota A."/>
            <person name="Yabe S."/>
        </authorList>
    </citation>
    <scope>NUCLEOTIDE SEQUENCE [LARGE SCALE GENOMIC DNA]</scope>
    <source>
        <strain evidence="3 4">Uno17</strain>
    </source>
</reference>
<sequence>MLLAVMVGIGSLSMSVIAHANSRQISATNASTGFDALAPDIASNLASHGGNVGAVVYDINRQQYYSYNGSNAYIMASSMKVPIMLTFLHSMEQQGREPNANELSLLTTMIENSNNDSATALYNEIGHGAAIANYLQSIGVAGFTPNDNAWGYSTMTPQGMVDLLTRLQNGSAVNANHRTLALNLMSSVESDQRFGVGDTTPAGTSVAMKNGWVPGPDNLWAVNTSGIVNRGNQSYIVSVYTQENPSMAAGQSILEQVCQNIATHLLA</sequence>